<keyword evidence="1" id="KW-0378">Hydrolase</keyword>
<comment type="caution">
    <text evidence="4">The sequence shown here is derived from an EMBL/GenBank/DDBJ whole genome shotgun (WGS) entry which is preliminary data.</text>
</comment>
<evidence type="ECO:0000313" key="5">
    <source>
        <dbReference type="Proteomes" id="UP000310016"/>
    </source>
</evidence>
<dbReference type="GO" id="GO:0030246">
    <property type="term" value="F:carbohydrate binding"/>
    <property type="evidence" value="ECO:0007669"/>
    <property type="project" value="InterPro"/>
</dbReference>
<evidence type="ECO:0000256" key="1">
    <source>
        <dbReference type="ARBA" id="ARBA00022801"/>
    </source>
</evidence>
<name>A0A4U0NZK5_9NEIS</name>
<organism evidence="4 5">
    <name type="scientific">Chitiniphilus eburneus</name>
    <dbReference type="NCBI Taxonomy" id="2571148"/>
    <lineage>
        <taxon>Bacteria</taxon>
        <taxon>Pseudomonadati</taxon>
        <taxon>Pseudomonadota</taxon>
        <taxon>Betaproteobacteria</taxon>
        <taxon>Neisseriales</taxon>
        <taxon>Chitinibacteraceae</taxon>
        <taxon>Chitiniphilus</taxon>
    </lineage>
</organism>
<evidence type="ECO:0000259" key="3">
    <source>
        <dbReference type="SMART" id="SM00495"/>
    </source>
</evidence>
<dbReference type="SUPFAM" id="SSF51055">
    <property type="entry name" value="Carbohydrate binding domain"/>
    <property type="match status" value="1"/>
</dbReference>
<dbReference type="CDD" id="cd12215">
    <property type="entry name" value="ChiC_BD"/>
    <property type="match status" value="1"/>
</dbReference>
<feature type="region of interest" description="Disordered" evidence="2">
    <location>
        <begin position="104"/>
        <end position="136"/>
    </location>
</feature>
<evidence type="ECO:0000256" key="2">
    <source>
        <dbReference type="SAM" id="MobiDB-lite"/>
    </source>
</evidence>
<dbReference type="InterPro" id="IPR003610">
    <property type="entry name" value="CBM5/12"/>
</dbReference>
<reference evidence="4 5" key="1">
    <citation type="submission" date="2019-04" db="EMBL/GenBank/DDBJ databases">
        <title>Chitiniphilus eburnea sp. nov., a novel chitinolytic bacterium isolated from aquaculture sludge.</title>
        <authorList>
            <person name="Sheng M."/>
        </authorList>
    </citation>
    <scope>NUCLEOTIDE SEQUENCE [LARGE SCALE GENOMIC DNA]</scope>
    <source>
        <strain evidence="4 5">HX-2-15</strain>
    </source>
</reference>
<dbReference type="Gene3D" id="2.10.10.20">
    <property type="entry name" value="Carbohydrate-binding module superfamily 5/12"/>
    <property type="match status" value="1"/>
</dbReference>
<feature type="non-terminal residue" evidence="4">
    <location>
        <position position="173"/>
    </location>
</feature>
<protein>
    <recommendedName>
        <fullName evidence="3">Chitin-binding type-3 domain-containing protein</fullName>
    </recommendedName>
</protein>
<dbReference type="AlphaFoldDB" id="A0A4U0NZK5"/>
<dbReference type="Pfam" id="PF02839">
    <property type="entry name" value="CBM_5_12"/>
    <property type="match status" value="1"/>
</dbReference>
<sequence length="173" mass="18538">MNLISTSLRRCRRPMRHAVLAAALLGATPWLLPPSVSPTWAAETCEPAWQAGTIYTGSEIISHQQQRYQAKWWTKGDDPTQSGPYGPWRLLGACASVTPAPVVTPPPTEVPTPTPTPVVTPTPTPSPTPVVTPTPTPVVTPTPTAVPGALPAHQPTVSTYYDYDALGRLQRTM</sequence>
<gene>
    <name evidence="4" type="ORF">FAZ21_20065</name>
</gene>
<proteinExistence type="predicted"/>
<dbReference type="Proteomes" id="UP000310016">
    <property type="component" value="Unassembled WGS sequence"/>
</dbReference>
<dbReference type="GO" id="GO:0005576">
    <property type="term" value="C:extracellular region"/>
    <property type="evidence" value="ECO:0007669"/>
    <property type="project" value="InterPro"/>
</dbReference>
<dbReference type="SMART" id="SM00495">
    <property type="entry name" value="ChtBD3"/>
    <property type="match status" value="1"/>
</dbReference>
<feature type="domain" description="Chitin-binding type-3" evidence="3">
    <location>
        <begin position="46"/>
        <end position="91"/>
    </location>
</feature>
<dbReference type="EMBL" id="SUMF01000087">
    <property type="protein sequence ID" value="TJZ60347.1"/>
    <property type="molecule type" value="Genomic_DNA"/>
</dbReference>
<evidence type="ECO:0000313" key="4">
    <source>
        <dbReference type="EMBL" id="TJZ60347.1"/>
    </source>
</evidence>
<keyword evidence="5" id="KW-1185">Reference proteome</keyword>
<dbReference type="GO" id="GO:0004553">
    <property type="term" value="F:hydrolase activity, hydrolyzing O-glycosyl compounds"/>
    <property type="evidence" value="ECO:0007669"/>
    <property type="project" value="InterPro"/>
</dbReference>
<dbReference type="GO" id="GO:0005975">
    <property type="term" value="P:carbohydrate metabolic process"/>
    <property type="evidence" value="ECO:0007669"/>
    <property type="project" value="InterPro"/>
</dbReference>
<accession>A0A4U0NZK5</accession>
<dbReference type="RefSeq" id="WP_246038799.1">
    <property type="nucleotide sequence ID" value="NZ_SUMF01000087.1"/>
</dbReference>
<dbReference type="InterPro" id="IPR036573">
    <property type="entry name" value="CBM_sf_5/12"/>
</dbReference>